<evidence type="ECO:0000256" key="1">
    <source>
        <dbReference type="SAM" id="MobiDB-lite"/>
    </source>
</evidence>
<evidence type="ECO:0000313" key="2">
    <source>
        <dbReference type="EMBL" id="ETO28180.1"/>
    </source>
</evidence>
<dbReference type="Proteomes" id="UP000023152">
    <property type="component" value="Unassembled WGS sequence"/>
</dbReference>
<feature type="region of interest" description="Disordered" evidence="1">
    <location>
        <begin position="1"/>
        <end position="76"/>
    </location>
</feature>
<keyword evidence="3" id="KW-1185">Reference proteome</keyword>
<reference evidence="2 3" key="1">
    <citation type="journal article" date="2013" name="Curr. Biol.">
        <title>The Genome of the Foraminiferan Reticulomyxa filosa.</title>
        <authorList>
            <person name="Glockner G."/>
            <person name="Hulsmann N."/>
            <person name="Schleicher M."/>
            <person name="Noegel A.A."/>
            <person name="Eichinger L."/>
            <person name="Gallinger C."/>
            <person name="Pawlowski J."/>
            <person name="Sierra R."/>
            <person name="Euteneuer U."/>
            <person name="Pillet L."/>
            <person name="Moustafa A."/>
            <person name="Platzer M."/>
            <person name="Groth M."/>
            <person name="Szafranski K."/>
            <person name="Schliwa M."/>
        </authorList>
    </citation>
    <scope>NUCLEOTIDE SEQUENCE [LARGE SCALE GENOMIC DNA]</scope>
</reference>
<feature type="compositionally biased region" description="Basic and acidic residues" evidence="1">
    <location>
        <begin position="28"/>
        <end position="54"/>
    </location>
</feature>
<accession>X6NPG5</accession>
<proteinExistence type="predicted"/>
<gene>
    <name evidence="2" type="ORF">RFI_08952</name>
</gene>
<dbReference type="EMBL" id="ASPP01006817">
    <property type="protein sequence ID" value="ETO28180.1"/>
    <property type="molecule type" value="Genomic_DNA"/>
</dbReference>
<feature type="compositionally biased region" description="Basic and acidic residues" evidence="1">
    <location>
        <begin position="1"/>
        <end position="13"/>
    </location>
</feature>
<dbReference type="AlphaFoldDB" id="X6NPG5"/>
<feature type="non-terminal residue" evidence="2">
    <location>
        <position position="1"/>
    </location>
</feature>
<comment type="caution">
    <text evidence="2">The sequence shown here is derived from an EMBL/GenBank/DDBJ whole genome shotgun (WGS) entry which is preliminary data.</text>
</comment>
<name>X6NPG5_RETFI</name>
<sequence>ATETPAQKEEKTKKVVNNESESETMNDNIEKTKEESPHAHDMDGTDSSDHKDLTEENFEMDEEQNEHDTDDATALP</sequence>
<organism evidence="2 3">
    <name type="scientific">Reticulomyxa filosa</name>
    <dbReference type="NCBI Taxonomy" id="46433"/>
    <lineage>
        <taxon>Eukaryota</taxon>
        <taxon>Sar</taxon>
        <taxon>Rhizaria</taxon>
        <taxon>Retaria</taxon>
        <taxon>Foraminifera</taxon>
        <taxon>Monothalamids</taxon>
        <taxon>Reticulomyxidae</taxon>
        <taxon>Reticulomyxa</taxon>
    </lineage>
</organism>
<feature type="compositionally biased region" description="Acidic residues" evidence="1">
    <location>
        <begin position="55"/>
        <end position="76"/>
    </location>
</feature>
<evidence type="ECO:0000313" key="3">
    <source>
        <dbReference type="Proteomes" id="UP000023152"/>
    </source>
</evidence>
<protein>
    <submittedName>
        <fullName evidence="2">Uncharacterized protein</fullName>
    </submittedName>
</protein>